<protein>
    <submittedName>
        <fullName evidence="3">Uncharacterized protein</fullName>
    </submittedName>
</protein>
<accession>A0A191ZY98</accession>
<evidence type="ECO:0000313" key="4">
    <source>
        <dbReference type="Proteomes" id="UP000078572"/>
    </source>
</evidence>
<keyword evidence="2" id="KW-0472">Membrane</keyword>
<feature type="transmembrane region" description="Helical" evidence="2">
    <location>
        <begin position="283"/>
        <end position="301"/>
    </location>
</feature>
<keyword evidence="4" id="KW-1185">Reference proteome</keyword>
<reference evidence="4" key="1">
    <citation type="submission" date="2016-06" db="EMBL/GenBank/DDBJ databases">
        <authorList>
            <person name="Xu Y."/>
            <person name="Nagy A."/>
            <person name="Yan X."/>
            <person name="Kim S.W."/>
            <person name="Haley B."/>
            <person name="Liu N.T."/>
            <person name="Nou X."/>
        </authorList>
    </citation>
    <scope>NUCLEOTIDE SEQUENCE [LARGE SCALE GENOMIC DNA]</scope>
    <source>
        <strain evidence="4">ATCC 49129</strain>
    </source>
</reference>
<gene>
    <name evidence="3" type="ORF">A9Y76_11350</name>
</gene>
<dbReference type="EMBL" id="CP016022">
    <property type="protein sequence ID" value="ANJ73026.1"/>
    <property type="molecule type" value="Genomic_DNA"/>
</dbReference>
<dbReference type="OrthoDB" id="7927986at2"/>
<proteinExistence type="predicted"/>
<feature type="compositionally biased region" description="Basic residues" evidence="1">
    <location>
        <begin position="597"/>
        <end position="606"/>
    </location>
</feature>
<evidence type="ECO:0000313" key="3">
    <source>
        <dbReference type="EMBL" id="ANJ73026.1"/>
    </source>
</evidence>
<dbReference type="AlphaFoldDB" id="A0A191ZY98"/>
<dbReference type="Proteomes" id="UP000078572">
    <property type="component" value="Chromosome 1"/>
</dbReference>
<feature type="transmembrane region" description="Helical" evidence="2">
    <location>
        <begin position="316"/>
        <end position="336"/>
    </location>
</feature>
<keyword evidence="2" id="KW-0812">Transmembrane</keyword>
<feature type="transmembrane region" description="Helical" evidence="2">
    <location>
        <begin position="348"/>
        <end position="372"/>
    </location>
</feature>
<feature type="transmembrane region" description="Helical" evidence="2">
    <location>
        <begin position="123"/>
        <end position="142"/>
    </location>
</feature>
<evidence type="ECO:0000256" key="1">
    <source>
        <dbReference type="SAM" id="MobiDB-lite"/>
    </source>
</evidence>
<sequence length="658" mass="72908">MAMLLLALWASAQIIPDALRLVDSFQYGTPGFYANNDGKIYWVNPEVADLPVHRNDCIDLQRTPLPERLAVFAGMGGMQYLRHDQILNLSIIPAESCARAEDTPSIPTLIRSRPATTSIEAKLMLTLQELLGLGFIAVGLILTWQRPTLMTWGFFFYSAWFNPGPNFIATAYLQSFPAILVLQEIVQSIIAALGIVGLILFSLRFPHDTAEGPWQKYERALPVVCVLLTIVHLWGLGASFGFPVERAARLSYLADALLACSILMIFSLRMRAQSPEDRQRTRWVFWLGGPGLITFLLADMIEATTILGEDFHPPEWVLAILYVLSASLAIAVWHAVRRHRVIDVKFALSRGATLVLTWLLLGAALGACGLLLEDELKALLIGADWLAEDDLKAIFSVRALSFSLPMIFFQLGFEFLHEQLNHGCDLLFFRRLHHAEKKVHALVGQIKATTVAATIDHFLTHDMAGSLSLVSAQVLHRQDDRRFRSAPIFGGTANATVPALATNGPLAIELERTRAALRIEDRATFESDLASAAQTPALAVPIFVSGHLSAVALYGPHRAGDDLKDEEVDLLCTLADAASESYAQIEAASLRAQMLAARKRPPRSTHHPAPNDRDWRRLVTGGIKHHRSNDPARTHWLLAQRRARKRRAGRDTASRSRP</sequence>
<feature type="region of interest" description="Disordered" evidence="1">
    <location>
        <begin position="594"/>
        <end position="616"/>
    </location>
</feature>
<name>A0A191ZY98_9RALS</name>
<feature type="transmembrane region" description="Helical" evidence="2">
    <location>
        <begin position="154"/>
        <end position="173"/>
    </location>
</feature>
<feature type="transmembrane region" description="Helical" evidence="2">
    <location>
        <begin position="250"/>
        <end position="271"/>
    </location>
</feature>
<feature type="transmembrane region" description="Helical" evidence="2">
    <location>
        <begin position="223"/>
        <end position="244"/>
    </location>
</feature>
<evidence type="ECO:0000256" key="2">
    <source>
        <dbReference type="SAM" id="Phobius"/>
    </source>
</evidence>
<dbReference type="RefSeq" id="WP_064804110.1">
    <property type="nucleotide sequence ID" value="NZ_CP016022.1"/>
</dbReference>
<organism evidence="3 4">
    <name type="scientific">Ralstonia insidiosa</name>
    <dbReference type="NCBI Taxonomy" id="190721"/>
    <lineage>
        <taxon>Bacteria</taxon>
        <taxon>Pseudomonadati</taxon>
        <taxon>Pseudomonadota</taxon>
        <taxon>Betaproteobacteria</taxon>
        <taxon>Burkholderiales</taxon>
        <taxon>Burkholderiaceae</taxon>
        <taxon>Ralstonia</taxon>
    </lineage>
</organism>
<feature type="transmembrane region" description="Helical" evidence="2">
    <location>
        <begin position="185"/>
        <end position="203"/>
    </location>
</feature>
<dbReference type="GeneID" id="61526616"/>
<keyword evidence="2" id="KW-1133">Transmembrane helix</keyword>